<keyword evidence="2" id="KW-1133">Transmembrane helix</keyword>
<feature type="signal peptide" evidence="3">
    <location>
        <begin position="1"/>
        <end position="24"/>
    </location>
</feature>
<dbReference type="Pfam" id="PF01554">
    <property type="entry name" value="MatE"/>
    <property type="match status" value="2"/>
</dbReference>
<keyword evidence="2" id="KW-0472">Membrane</keyword>
<feature type="transmembrane region" description="Helical" evidence="2">
    <location>
        <begin position="111"/>
        <end position="133"/>
    </location>
</feature>
<accession>A0AAN9KPX9</accession>
<feature type="chain" id="PRO_5042861756" evidence="3">
    <location>
        <begin position="25"/>
        <end position="226"/>
    </location>
</feature>
<dbReference type="InterPro" id="IPR002528">
    <property type="entry name" value="MATE_fam"/>
</dbReference>
<dbReference type="EMBL" id="JAYKXN010000001">
    <property type="protein sequence ID" value="KAK7320143.1"/>
    <property type="molecule type" value="Genomic_DNA"/>
</dbReference>
<feature type="transmembrane region" description="Helical" evidence="2">
    <location>
        <begin position="43"/>
        <end position="67"/>
    </location>
</feature>
<comment type="caution">
    <text evidence="4">The sequence shown here is derived from an EMBL/GenBank/DDBJ whole genome shotgun (WGS) entry which is preliminary data.</text>
</comment>
<gene>
    <name evidence="4" type="ORF">RJT34_04877</name>
</gene>
<protein>
    <submittedName>
        <fullName evidence="4">Uncharacterized protein</fullName>
    </submittedName>
</protein>
<sequence>MVLQYSMISAILGFLLGQLGMASALDTSCGQSYGAKQHRRSMLVLMIVSIPLASVWASTKSILIFLCQNPEISAEAGKYVQLMVPSLLAYGLLQCQNRFIQTQNIVFPMELSSGVTTFLHLLVCWIMVFKSGLGSRGAALANSDLLNFCIQIISIMFVGHLRELPLAGASMATSFLSVTGVSLLLGMACALDTLCGQSYGAMQYRMSAKKAADRVYDSITPDNTVS</sequence>
<reference evidence="4 5" key="1">
    <citation type="submission" date="2024-01" db="EMBL/GenBank/DDBJ databases">
        <title>The genomes of 5 underutilized Papilionoideae crops provide insights into root nodulation and disease resistance.</title>
        <authorList>
            <person name="Yuan L."/>
        </authorList>
    </citation>
    <scope>NUCLEOTIDE SEQUENCE [LARGE SCALE GENOMIC DNA]</scope>
    <source>
        <strain evidence="4">LY-2023</strain>
        <tissue evidence="4">Leaf</tissue>
    </source>
</reference>
<keyword evidence="2" id="KW-0812">Transmembrane</keyword>
<evidence type="ECO:0000313" key="5">
    <source>
        <dbReference type="Proteomes" id="UP001359559"/>
    </source>
</evidence>
<name>A0AAN9KPX9_CLITE</name>
<proteinExistence type="inferred from homology"/>
<dbReference type="AlphaFoldDB" id="A0AAN9KPX9"/>
<comment type="similarity">
    <text evidence="1">Belongs to the multi antimicrobial extrusion (MATE) (TC 2.A.66.1) family.</text>
</comment>
<evidence type="ECO:0000256" key="3">
    <source>
        <dbReference type="SAM" id="SignalP"/>
    </source>
</evidence>
<feature type="transmembrane region" description="Helical" evidence="2">
    <location>
        <begin position="174"/>
        <end position="195"/>
    </location>
</feature>
<dbReference type="GO" id="GO:0042910">
    <property type="term" value="F:xenobiotic transmembrane transporter activity"/>
    <property type="evidence" value="ECO:0007669"/>
    <property type="project" value="InterPro"/>
</dbReference>
<evidence type="ECO:0000256" key="1">
    <source>
        <dbReference type="ARBA" id="ARBA00010199"/>
    </source>
</evidence>
<dbReference type="GO" id="GO:0015297">
    <property type="term" value="F:antiporter activity"/>
    <property type="evidence" value="ECO:0007669"/>
    <property type="project" value="InterPro"/>
</dbReference>
<evidence type="ECO:0000313" key="4">
    <source>
        <dbReference type="EMBL" id="KAK7320143.1"/>
    </source>
</evidence>
<dbReference type="GO" id="GO:0016020">
    <property type="term" value="C:membrane"/>
    <property type="evidence" value="ECO:0007669"/>
    <property type="project" value="InterPro"/>
</dbReference>
<organism evidence="4 5">
    <name type="scientific">Clitoria ternatea</name>
    <name type="common">Butterfly pea</name>
    <dbReference type="NCBI Taxonomy" id="43366"/>
    <lineage>
        <taxon>Eukaryota</taxon>
        <taxon>Viridiplantae</taxon>
        <taxon>Streptophyta</taxon>
        <taxon>Embryophyta</taxon>
        <taxon>Tracheophyta</taxon>
        <taxon>Spermatophyta</taxon>
        <taxon>Magnoliopsida</taxon>
        <taxon>eudicotyledons</taxon>
        <taxon>Gunneridae</taxon>
        <taxon>Pentapetalae</taxon>
        <taxon>rosids</taxon>
        <taxon>fabids</taxon>
        <taxon>Fabales</taxon>
        <taxon>Fabaceae</taxon>
        <taxon>Papilionoideae</taxon>
        <taxon>50 kb inversion clade</taxon>
        <taxon>NPAAA clade</taxon>
        <taxon>indigoferoid/millettioid clade</taxon>
        <taxon>Phaseoleae</taxon>
        <taxon>Clitoria</taxon>
    </lineage>
</organism>
<dbReference type="Proteomes" id="UP001359559">
    <property type="component" value="Unassembled WGS sequence"/>
</dbReference>
<evidence type="ECO:0000256" key="2">
    <source>
        <dbReference type="SAM" id="Phobius"/>
    </source>
</evidence>
<dbReference type="PANTHER" id="PTHR11206">
    <property type="entry name" value="MULTIDRUG RESISTANCE PROTEIN"/>
    <property type="match status" value="1"/>
</dbReference>
<keyword evidence="3" id="KW-0732">Signal</keyword>
<feature type="transmembrane region" description="Helical" evidence="2">
    <location>
        <begin position="145"/>
        <end position="162"/>
    </location>
</feature>
<keyword evidence="5" id="KW-1185">Reference proteome</keyword>